<comment type="caution">
    <text evidence="1">The sequence shown here is derived from an EMBL/GenBank/DDBJ whole genome shotgun (WGS) entry which is preliminary data.</text>
</comment>
<reference evidence="1 2" key="1">
    <citation type="journal article" date="2015" name="Genome Announc.">
        <title>Expanding the biotechnology potential of lactobacilli through comparative genomics of 213 strains and associated genera.</title>
        <authorList>
            <person name="Sun Z."/>
            <person name="Harris H.M."/>
            <person name="McCann A."/>
            <person name="Guo C."/>
            <person name="Argimon S."/>
            <person name="Zhang W."/>
            <person name="Yang X."/>
            <person name="Jeffery I.B."/>
            <person name="Cooney J.C."/>
            <person name="Kagawa T.F."/>
            <person name="Liu W."/>
            <person name="Song Y."/>
            <person name="Salvetti E."/>
            <person name="Wrobel A."/>
            <person name="Rasinkangas P."/>
            <person name="Parkhill J."/>
            <person name="Rea M.C."/>
            <person name="O'Sullivan O."/>
            <person name="Ritari J."/>
            <person name="Douillard F.P."/>
            <person name="Paul Ross R."/>
            <person name="Yang R."/>
            <person name="Briner A.E."/>
            <person name="Felis G.E."/>
            <person name="de Vos W.M."/>
            <person name="Barrangou R."/>
            <person name="Klaenhammer T.R."/>
            <person name="Caufield P.W."/>
            <person name="Cui Y."/>
            <person name="Zhang H."/>
            <person name="O'Toole P.W."/>
        </authorList>
    </citation>
    <scope>NUCLEOTIDE SEQUENCE [LARGE SCALE GENOMIC DNA]</scope>
    <source>
        <strain evidence="1 2">DSM 15638</strain>
    </source>
</reference>
<sequence length="92" mass="10227">MFLTTGDVNRSYAIKGIVNATAKLILEADEIDRVDDFDSLYDDVRAELAERAINKGGDGIINVHFEPQTVRVTIAPRFLVLHGYGTVIEFSK</sequence>
<evidence type="ECO:0008006" key="3">
    <source>
        <dbReference type="Google" id="ProtNLM"/>
    </source>
</evidence>
<protein>
    <recommendedName>
        <fullName evidence="3">Heavy metal-binding domain-containing protein</fullName>
    </recommendedName>
</protein>
<keyword evidence="2" id="KW-1185">Reference proteome</keyword>
<dbReference type="AlphaFoldDB" id="A0A0R1HPH2"/>
<gene>
    <name evidence="1" type="ORF">FC66_GL000009</name>
</gene>
<dbReference type="STRING" id="1423719.FC66_GL000009"/>
<dbReference type="EMBL" id="AZDI01000001">
    <property type="protein sequence ID" value="KRK46387.1"/>
    <property type="molecule type" value="Genomic_DNA"/>
</dbReference>
<evidence type="ECO:0000313" key="2">
    <source>
        <dbReference type="Proteomes" id="UP000051450"/>
    </source>
</evidence>
<dbReference type="Gene3D" id="3.30.110.70">
    <property type="entry name" value="Hypothetical protein apc22750. Chain B"/>
    <property type="match status" value="1"/>
</dbReference>
<evidence type="ECO:0000313" key="1">
    <source>
        <dbReference type="EMBL" id="KRK46387.1"/>
    </source>
</evidence>
<name>A0A0R1HPH2_9LACO</name>
<dbReference type="RefSeq" id="WP_057973334.1">
    <property type="nucleotide sequence ID" value="NZ_AZDI01000001.1"/>
</dbReference>
<proteinExistence type="predicted"/>
<dbReference type="SUPFAM" id="SSF117782">
    <property type="entry name" value="YbjQ-like"/>
    <property type="match status" value="1"/>
</dbReference>
<organism evidence="1 2">
    <name type="scientific">Dellaglioa algida DSM 15638</name>
    <dbReference type="NCBI Taxonomy" id="1423719"/>
    <lineage>
        <taxon>Bacteria</taxon>
        <taxon>Bacillati</taxon>
        <taxon>Bacillota</taxon>
        <taxon>Bacilli</taxon>
        <taxon>Lactobacillales</taxon>
        <taxon>Lactobacillaceae</taxon>
        <taxon>Dellaglioa</taxon>
    </lineage>
</organism>
<dbReference type="Proteomes" id="UP000051450">
    <property type="component" value="Unassembled WGS sequence"/>
</dbReference>
<dbReference type="InterPro" id="IPR035439">
    <property type="entry name" value="UPF0145_dom_sf"/>
</dbReference>
<dbReference type="OrthoDB" id="2247685at2"/>
<accession>A0A0R1HPH2</accession>
<dbReference type="PATRIC" id="fig|1423719.4.peg.8"/>